<reference evidence="1 2" key="1">
    <citation type="submission" date="2020-09" db="EMBL/GenBank/DDBJ databases">
        <authorList>
            <person name="Kim M.K."/>
        </authorList>
    </citation>
    <scope>NUCLEOTIDE SEQUENCE [LARGE SCALE GENOMIC DNA]</scope>
    <source>
        <strain evidence="1 2">BT646</strain>
    </source>
</reference>
<organism evidence="1 2">
    <name type="scientific">Hymenobacter duratus</name>
    <dbReference type="NCBI Taxonomy" id="2771356"/>
    <lineage>
        <taxon>Bacteria</taxon>
        <taxon>Pseudomonadati</taxon>
        <taxon>Bacteroidota</taxon>
        <taxon>Cytophagia</taxon>
        <taxon>Cytophagales</taxon>
        <taxon>Hymenobacteraceae</taxon>
        <taxon>Hymenobacter</taxon>
    </lineage>
</organism>
<proteinExistence type="predicted"/>
<dbReference type="EMBL" id="JACWZZ010000004">
    <property type="protein sequence ID" value="MBD2716591.1"/>
    <property type="molecule type" value="Genomic_DNA"/>
</dbReference>
<name>A0ABR8JLJ0_9BACT</name>
<protein>
    <submittedName>
        <fullName evidence="1">Uncharacterized protein</fullName>
    </submittedName>
</protein>
<evidence type="ECO:0000313" key="1">
    <source>
        <dbReference type="EMBL" id="MBD2716591.1"/>
    </source>
</evidence>
<accession>A0ABR8JLJ0</accession>
<evidence type="ECO:0000313" key="2">
    <source>
        <dbReference type="Proteomes" id="UP000642468"/>
    </source>
</evidence>
<comment type="caution">
    <text evidence="1">The sequence shown here is derived from an EMBL/GenBank/DDBJ whole genome shotgun (WGS) entry which is preliminary data.</text>
</comment>
<keyword evidence="2" id="KW-1185">Reference proteome</keyword>
<dbReference type="RefSeq" id="WP_190785547.1">
    <property type="nucleotide sequence ID" value="NZ_JACWZZ010000004.1"/>
</dbReference>
<sequence>MFDRIRKHLILFARHQVGTTSYLNLIQEADLGLNLENPHEKSRLKELLADISMAEVAAGRPILSCLVEVKGHKGQGDTFYKLCEQLGMGEWRALRRQEDLLKNLRSECRAFWQDENQFMQHSQLAEQPQHMSRTS</sequence>
<gene>
    <name evidence="1" type="ORF">IC231_16210</name>
</gene>
<dbReference type="Proteomes" id="UP000642468">
    <property type="component" value="Unassembled WGS sequence"/>
</dbReference>